<reference evidence="1 2" key="1">
    <citation type="submission" date="2012-08" db="EMBL/GenBank/DDBJ databases">
        <title>Oryza genome evolution.</title>
        <authorList>
            <person name="Wing R.A."/>
        </authorList>
    </citation>
    <scope>NUCLEOTIDE SEQUENCE</scope>
</reference>
<name>A0A0D9VP04_9ORYZ</name>
<dbReference type="Gramene" id="LPERR03G01980.1">
    <property type="protein sequence ID" value="LPERR03G01980.1"/>
    <property type="gene ID" value="LPERR03G01980"/>
</dbReference>
<evidence type="ECO:0000313" key="2">
    <source>
        <dbReference type="Proteomes" id="UP000032180"/>
    </source>
</evidence>
<evidence type="ECO:0000313" key="1">
    <source>
        <dbReference type="EnsemblPlants" id="LPERR03G01980.1"/>
    </source>
</evidence>
<dbReference type="EnsemblPlants" id="LPERR03G01980.1">
    <property type="protein sequence ID" value="LPERR03G01980.1"/>
    <property type="gene ID" value="LPERR03G01980"/>
</dbReference>
<reference evidence="1" key="3">
    <citation type="submission" date="2015-04" db="UniProtKB">
        <authorList>
            <consortium name="EnsemblPlants"/>
        </authorList>
    </citation>
    <scope>IDENTIFICATION</scope>
</reference>
<dbReference type="Proteomes" id="UP000032180">
    <property type="component" value="Chromosome 3"/>
</dbReference>
<dbReference type="HOGENOM" id="CLU_3351756_0_0_1"/>
<protein>
    <submittedName>
        <fullName evidence="1">Uncharacterized protein</fullName>
    </submittedName>
</protein>
<accession>A0A0D9VP04</accession>
<proteinExistence type="predicted"/>
<sequence>MPRCNRQATAPQEQFNREVNWEEFRQAIAGEQPLMIM</sequence>
<dbReference type="AlphaFoldDB" id="A0A0D9VP04"/>
<reference evidence="2" key="2">
    <citation type="submission" date="2013-12" db="EMBL/GenBank/DDBJ databases">
        <authorList>
            <person name="Yu Y."/>
            <person name="Lee S."/>
            <person name="de Baynast K."/>
            <person name="Wissotski M."/>
            <person name="Liu L."/>
            <person name="Talag J."/>
            <person name="Goicoechea J."/>
            <person name="Angelova A."/>
            <person name="Jetty R."/>
            <person name="Kudrna D."/>
            <person name="Golser W."/>
            <person name="Rivera L."/>
            <person name="Zhang J."/>
            <person name="Wing R."/>
        </authorList>
    </citation>
    <scope>NUCLEOTIDE SEQUENCE</scope>
</reference>
<organism evidence="1 2">
    <name type="scientific">Leersia perrieri</name>
    <dbReference type="NCBI Taxonomy" id="77586"/>
    <lineage>
        <taxon>Eukaryota</taxon>
        <taxon>Viridiplantae</taxon>
        <taxon>Streptophyta</taxon>
        <taxon>Embryophyta</taxon>
        <taxon>Tracheophyta</taxon>
        <taxon>Spermatophyta</taxon>
        <taxon>Magnoliopsida</taxon>
        <taxon>Liliopsida</taxon>
        <taxon>Poales</taxon>
        <taxon>Poaceae</taxon>
        <taxon>BOP clade</taxon>
        <taxon>Oryzoideae</taxon>
        <taxon>Oryzeae</taxon>
        <taxon>Oryzinae</taxon>
        <taxon>Leersia</taxon>
    </lineage>
</organism>
<keyword evidence="2" id="KW-1185">Reference proteome</keyword>